<dbReference type="EMBL" id="JAUPFM010000001">
    <property type="protein sequence ID" value="KAK2862427.1"/>
    <property type="molecule type" value="Genomic_DNA"/>
</dbReference>
<name>A0AA88T4D8_CHASR</name>
<dbReference type="Proteomes" id="UP001187415">
    <property type="component" value="Unassembled WGS sequence"/>
</dbReference>
<keyword evidence="3" id="KW-1185">Reference proteome</keyword>
<sequence>MILGDLMGVPSQEVGIVRRTRFATVVDCVSVSLSGMREWIKNELSKVEGKNIVWREIKEWRQYWDREKTGRQLSSIQSNVRSTRSRGGKRKEDTGSNMNDTSQLIGNHQTGLCEECQEHVYGKLQEMQHRERELNVCCQIIHVDVLYSFFKGLISRI</sequence>
<protein>
    <submittedName>
        <fullName evidence="2">Uncharacterized protein</fullName>
    </submittedName>
</protein>
<proteinExistence type="predicted"/>
<evidence type="ECO:0000256" key="1">
    <source>
        <dbReference type="SAM" id="MobiDB-lite"/>
    </source>
</evidence>
<accession>A0AA88T4D8</accession>
<comment type="caution">
    <text evidence="2">The sequence shown here is derived from an EMBL/GenBank/DDBJ whole genome shotgun (WGS) entry which is preliminary data.</text>
</comment>
<gene>
    <name evidence="2" type="ORF">Q5P01_001960</name>
</gene>
<reference evidence="2" key="1">
    <citation type="submission" date="2023-07" db="EMBL/GenBank/DDBJ databases">
        <title>Chromosome-level Genome Assembly of Striped Snakehead (Channa striata).</title>
        <authorList>
            <person name="Liu H."/>
        </authorList>
    </citation>
    <scope>NUCLEOTIDE SEQUENCE</scope>
    <source>
        <strain evidence="2">Gz</strain>
        <tissue evidence="2">Muscle</tissue>
    </source>
</reference>
<feature type="region of interest" description="Disordered" evidence="1">
    <location>
        <begin position="74"/>
        <end position="102"/>
    </location>
</feature>
<evidence type="ECO:0000313" key="3">
    <source>
        <dbReference type="Proteomes" id="UP001187415"/>
    </source>
</evidence>
<evidence type="ECO:0000313" key="2">
    <source>
        <dbReference type="EMBL" id="KAK2862427.1"/>
    </source>
</evidence>
<organism evidence="2 3">
    <name type="scientific">Channa striata</name>
    <name type="common">Snakehead murrel</name>
    <name type="synonym">Ophicephalus striatus</name>
    <dbReference type="NCBI Taxonomy" id="64152"/>
    <lineage>
        <taxon>Eukaryota</taxon>
        <taxon>Metazoa</taxon>
        <taxon>Chordata</taxon>
        <taxon>Craniata</taxon>
        <taxon>Vertebrata</taxon>
        <taxon>Euteleostomi</taxon>
        <taxon>Actinopterygii</taxon>
        <taxon>Neopterygii</taxon>
        <taxon>Teleostei</taxon>
        <taxon>Neoteleostei</taxon>
        <taxon>Acanthomorphata</taxon>
        <taxon>Anabantaria</taxon>
        <taxon>Anabantiformes</taxon>
        <taxon>Channoidei</taxon>
        <taxon>Channidae</taxon>
        <taxon>Channa</taxon>
    </lineage>
</organism>
<dbReference type="AlphaFoldDB" id="A0AA88T4D8"/>